<dbReference type="InterPro" id="IPR000515">
    <property type="entry name" value="MetI-like"/>
</dbReference>
<dbReference type="EMBL" id="FOVH01000019">
    <property type="protein sequence ID" value="SFP93639.1"/>
    <property type="molecule type" value="Genomic_DNA"/>
</dbReference>
<evidence type="ECO:0000256" key="3">
    <source>
        <dbReference type="ARBA" id="ARBA00022475"/>
    </source>
</evidence>
<keyword evidence="7 8" id="KW-0472">Membrane</keyword>
<evidence type="ECO:0000256" key="2">
    <source>
        <dbReference type="ARBA" id="ARBA00022448"/>
    </source>
</evidence>
<dbReference type="Pfam" id="PF00528">
    <property type="entry name" value="BPD_transp_1"/>
    <property type="match status" value="1"/>
</dbReference>
<gene>
    <name evidence="10" type="ORF">SAMN04489713_119164</name>
</gene>
<dbReference type="FunFam" id="1.10.3720.10:FF:000006">
    <property type="entry name" value="Glutamate/aspartate ABC transporter, permease protein GltK"/>
    <property type="match status" value="1"/>
</dbReference>
<comment type="similarity">
    <text evidence="8">Belongs to the binding-protein-dependent transport system permease family.</text>
</comment>
<dbReference type="STRING" id="1993.SAMN04489713_119164"/>
<reference evidence="10 11" key="1">
    <citation type="submission" date="2016-10" db="EMBL/GenBank/DDBJ databases">
        <authorList>
            <person name="de Groot N.N."/>
        </authorList>
    </citation>
    <scope>NUCLEOTIDE SEQUENCE [LARGE SCALE GENOMIC DNA]</scope>
    <source>
        <strain evidence="10 11">DSM 43067</strain>
    </source>
</reference>
<evidence type="ECO:0000256" key="4">
    <source>
        <dbReference type="ARBA" id="ARBA00022692"/>
    </source>
</evidence>
<evidence type="ECO:0000313" key="10">
    <source>
        <dbReference type="EMBL" id="SFP93639.1"/>
    </source>
</evidence>
<dbReference type="InParanoid" id="A0A1I5UEI8"/>
<evidence type="ECO:0000256" key="1">
    <source>
        <dbReference type="ARBA" id="ARBA00004651"/>
    </source>
</evidence>
<dbReference type="GO" id="GO:0043190">
    <property type="term" value="C:ATP-binding cassette (ABC) transporter complex"/>
    <property type="evidence" value="ECO:0007669"/>
    <property type="project" value="InterPro"/>
</dbReference>
<evidence type="ECO:0000256" key="8">
    <source>
        <dbReference type="RuleBase" id="RU363032"/>
    </source>
</evidence>
<accession>A0A1I5UEI8</accession>
<dbReference type="PANTHER" id="PTHR30614">
    <property type="entry name" value="MEMBRANE COMPONENT OF AMINO ACID ABC TRANSPORTER"/>
    <property type="match status" value="1"/>
</dbReference>
<dbReference type="PANTHER" id="PTHR30614:SF0">
    <property type="entry name" value="L-CYSTINE TRANSPORT SYSTEM PERMEASE PROTEIN TCYL"/>
    <property type="match status" value="1"/>
</dbReference>
<comment type="subcellular location">
    <subcellularLocation>
        <location evidence="1 8">Cell membrane</location>
        <topology evidence="1 8">Multi-pass membrane protein</topology>
    </subcellularLocation>
</comment>
<protein>
    <submittedName>
        <fullName evidence="10">Amino acid ABC transporter membrane protein, PAAT family</fullName>
    </submittedName>
</protein>
<evidence type="ECO:0000256" key="7">
    <source>
        <dbReference type="ARBA" id="ARBA00023136"/>
    </source>
</evidence>
<evidence type="ECO:0000256" key="6">
    <source>
        <dbReference type="ARBA" id="ARBA00022989"/>
    </source>
</evidence>
<keyword evidence="11" id="KW-1185">Reference proteome</keyword>
<dbReference type="RefSeq" id="WP_075024120.1">
    <property type="nucleotide sequence ID" value="NZ_FOVH01000019.1"/>
</dbReference>
<feature type="transmembrane region" description="Helical" evidence="8">
    <location>
        <begin position="142"/>
        <end position="161"/>
    </location>
</feature>
<evidence type="ECO:0000313" key="11">
    <source>
        <dbReference type="Proteomes" id="UP000183413"/>
    </source>
</evidence>
<dbReference type="eggNOG" id="COG0765">
    <property type="taxonomic scope" value="Bacteria"/>
</dbReference>
<keyword evidence="5" id="KW-0029">Amino-acid transport</keyword>
<organism evidence="10 11">
    <name type="scientific">Actinomadura madurae</name>
    <dbReference type="NCBI Taxonomy" id="1993"/>
    <lineage>
        <taxon>Bacteria</taxon>
        <taxon>Bacillati</taxon>
        <taxon>Actinomycetota</taxon>
        <taxon>Actinomycetes</taxon>
        <taxon>Streptosporangiales</taxon>
        <taxon>Thermomonosporaceae</taxon>
        <taxon>Actinomadura</taxon>
    </lineage>
</organism>
<dbReference type="InterPro" id="IPR010065">
    <property type="entry name" value="AA_ABC_transptr_permease_3TM"/>
</dbReference>
<dbReference type="PROSITE" id="PS50928">
    <property type="entry name" value="ABC_TM1"/>
    <property type="match status" value="1"/>
</dbReference>
<dbReference type="InterPro" id="IPR043429">
    <property type="entry name" value="ArtM/GltK/GlnP/TcyL/YhdX-like"/>
</dbReference>
<keyword evidence="6 8" id="KW-1133">Transmembrane helix</keyword>
<name>A0A1I5UEI8_9ACTN</name>
<sequence>MAEVRAPIPLDAAVRPRKSVGAWTLGIVLLAVTGVVATTVVTSPNVEWPVVREYVLSGQVLDGVWVTIELSILAMLLGVVLGLVIALLRVSDNLILRTIALAYLWVFRSVPLLVQLLIWFNLALLFPVISLGLPGGGSLASWQTNSLMTPFVAALLGLGLHEAAYASEIVRAGLDGVPKGQVEAARVLGLSPANSLLYVVLPQAARIAIPPLGNQFIGMLKSSSLVAFIAGNDLLTVVQNIYSRNYQIIPLLMVASIWYAVVTTVASLGQGWIERRLSQRRGTRTRRDAMGGLLTSRESV</sequence>
<dbReference type="GO" id="GO:0022857">
    <property type="term" value="F:transmembrane transporter activity"/>
    <property type="evidence" value="ECO:0007669"/>
    <property type="project" value="InterPro"/>
</dbReference>
<dbReference type="Gene3D" id="1.10.3720.10">
    <property type="entry name" value="MetI-like"/>
    <property type="match status" value="1"/>
</dbReference>
<dbReference type="NCBIfam" id="TIGR01726">
    <property type="entry name" value="HEQRo_perm_3TM"/>
    <property type="match status" value="1"/>
</dbReference>
<dbReference type="Proteomes" id="UP000183413">
    <property type="component" value="Unassembled WGS sequence"/>
</dbReference>
<dbReference type="GO" id="GO:0006865">
    <property type="term" value="P:amino acid transport"/>
    <property type="evidence" value="ECO:0007669"/>
    <property type="project" value="UniProtKB-KW"/>
</dbReference>
<feature type="transmembrane region" description="Helical" evidence="8">
    <location>
        <begin position="248"/>
        <end position="273"/>
    </location>
</feature>
<dbReference type="InterPro" id="IPR035906">
    <property type="entry name" value="MetI-like_sf"/>
</dbReference>
<keyword evidence="2 8" id="KW-0813">Transport</keyword>
<dbReference type="AlphaFoldDB" id="A0A1I5UEI8"/>
<keyword evidence="4 8" id="KW-0812">Transmembrane</keyword>
<feature type="transmembrane region" description="Helical" evidence="8">
    <location>
        <begin position="20"/>
        <end position="43"/>
    </location>
</feature>
<proteinExistence type="inferred from homology"/>
<feature type="transmembrane region" description="Helical" evidence="8">
    <location>
        <begin position="100"/>
        <end position="122"/>
    </location>
</feature>
<dbReference type="SUPFAM" id="SSF161098">
    <property type="entry name" value="MetI-like"/>
    <property type="match status" value="1"/>
</dbReference>
<dbReference type="CDD" id="cd06261">
    <property type="entry name" value="TM_PBP2"/>
    <property type="match status" value="1"/>
</dbReference>
<feature type="transmembrane region" description="Helical" evidence="8">
    <location>
        <begin position="63"/>
        <end position="88"/>
    </location>
</feature>
<keyword evidence="3" id="KW-1003">Cell membrane</keyword>
<evidence type="ECO:0000256" key="5">
    <source>
        <dbReference type="ARBA" id="ARBA00022970"/>
    </source>
</evidence>
<feature type="domain" description="ABC transmembrane type-1" evidence="9">
    <location>
        <begin position="64"/>
        <end position="270"/>
    </location>
</feature>
<evidence type="ECO:0000259" key="9">
    <source>
        <dbReference type="PROSITE" id="PS50928"/>
    </source>
</evidence>